<proteinExistence type="predicted"/>
<accession>A0A8D8VHN8</accession>
<dbReference type="AlphaFoldDB" id="A0A8D8VHN8"/>
<sequence length="137" mass="16288">MSAGNFAGECILGVKIFSRGRCLPTIQTLIFPMKMSPRYKSVKINSYNMHRHYFISYFFIFSPKIQISISNATTRHSRVQNSSHGETLYLFLLTFYHIIHKILHFFSDFLYHKVFFFLFISFIYTYSCKKAKVHYSH</sequence>
<keyword evidence="1" id="KW-0812">Transmembrane</keyword>
<dbReference type="EMBL" id="HBUF01060915">
    <property type="protein sequence ID" value="CAG6625802.1"/>
    <property type="molecule type" value="Transcribed_RNA"/>
</dbReference>
<keyword evidence="1" id="KW-0472">Membrane</keyword>
<feature type="transmembrane region" description="Helical" evidence="1">
    <location>
        <begin position="109"/>
        <end position="127"/>
    </location>
</feature>
<keyword evidence="1" id="KW-1133">Transmembrane helix</keyword>
<reference evidence="2" key="1">
    <citation type="submission" date="2021-05" db="EMBL/GenBank/DDBJ databases">
        <authorList>
            <person name="Alioto T."/>
            <person name="Alioto T."/>
            <person name="Gomez Garrido J."/>
        </authorList>
    </citation>
    <scope>NUCLEOTIDE SEQUENCE</scope>
</reference>
<evidence type="ECO:0000313" key="2">
    <source>
        <dbReference type="EMBL" id="CAG6625802.1"/>
    </source>
</evidence>
<protein>
    <submittedName>
        <fullName evidence="2">Uncharacterized protein</fullName>
    </submittedName>
</protein>
<evidence type="ECO:0000256" key="1">
    <source>
        <dbReference type="SAM" id="Phobius"/>
    </source>
</evidence>
<name>A0A8D8VHN8_9HEMI</name>
<organism evidence="2">
    <name type="scientific">Cacopsylla melanoneura</name>
    <dbReference type="NCBI Taxonomy" id="428564"/>
    <lineage>
        <taxon>Eukaryota</taxon>
        <taxon>Metazoa</taxon>
        <taxon>Ecdysozoa</taxon>
        <taxon>Arthropoda</taxon>
        <taxon>Hexapoda</taxon>
        <taxon>Insecta</taxon>
        <taxon>Pterygota</taxon>
        <taxon>Neoptera</taxon>
        <taxon>Paraneoptera</taxon>
        <taxon>Hemiptera</taxon>
        <taxon>Sternorrhyncha</taxon>
        <taxon>Psylloidea</taxon>
        <taxon>Psyllidae</taxon>
        <taxon>Psyllinae</taxon>
        <taxon>Cacopsylla</taxon>
    </lineage>
</organism>